<evidence type="ECO:0000256" key="5">
    <source>
        <dbReference type="SAM" id="Phobius"/>
    </source>
</evidence>
<keyword evidence="2 5" id="KW-0812">Transmembrane</keyword>
<comment type="subcellular location">
    <subcellularLocation>
        <location evidence="1">Membrane</location>
        <topology evidence="1">Multi-pass membrane protein</topology>
    </subcellularLocation>
</comment>
<keyword evidence="3 5" id="KW-1133">Transmembrane helix</keyword>
<protein>
    <recommendedName>
        <fullName evidence="8">DUF4870 domain-containing protein</fullName>
    </recommendedName>
</protein>
<dbReference type="InterPro" id="IPR019109">
    <property type="entry name" value="MamF_MmsF"/>
</dbReference>
<dbReference type="EMBL" id="STGU01000009">
    <property type="protein sequence ID" value="THV34092.1"/>
    <property type="molecule type" value="Genomic_DNA"/>
</dbReference>
<accession>A0A4S8PW66</accession>
<dbReference type="Pfam" id="PF09685">
    <property type="entry name" value="MamF_MmsF"/>
    <property type="match status" value="1"/>
</dbReference>
<evidence type="ECO:0000256" key="4">
    <source>
        <dbReference type="ARBA" id="ARBA00023136"/>
    </source>
</evidence>
<keyword evidence="4 5" id="KW-0472">Membrane</keyword>
<evidence type="ECO:0008006" key="8">
    <source>
        <dbReference type="Google" id="ProtNLM"/>
    </source>
</evidence>
<organism evidence="6 7">
    <name type="scientific">Rhizobium rosettiformans W3</name>
    <dbReference type="NCBI Taxonomy" id="538378"/>
    <lineage>
        <taxon>Bacteria</taxon>
        <taxon>Pseudomonadati</taxon>
        <taxon>Pseudomonadota</taxon>
        <taxon>Alphaproteobacteria</taxon>
        <taxon>Hyphomicrobiales</taxon>
        <taxon>Rhizobiaceae</taxon>
        <taxon>Rhizobium/Agrobacterium group</taxon>
        <taxon>Rhizobium</taxon>
    </lineage>
</organism>
<proteinExistence type="predicted"/>
<reference evidence="6 7" key="1">
    <citation type="submission" date="2019-04" db="EMBL/GenBank/DDBJ databases">
        <title>genome sequence of strain W3.</title>
        <authorList>
            <person name="Gao J."/>
            <person name="Sun J."/>
        </authorList>
    </citation>
    <scope>NUCLEOTIDE SEQUENCE [LARGE SCALE GENOMIC DNA]</scope>
    <source>
        <strain evidence="6 7">W3</strain>
    </source>
</reference>
<evidence type="ECO:0000313" key="6">
    <source>
        <dbReference type="EMBL" id="THV34092.1"/>
    </source>
</evidence>
<evidence type="ECO:0000256" key="2">
    <source>
        <dbReference type="ARBA" id="ARBA00022692"/>
    </source>
</evidence>
<feature type="transmembrane region" description="Helical" evidence="5">
    <location>
        <begin position="71"/>
        <end position="103"/>
    </location>
</feature>
<evidence type="ECO:0000256" key="3">
    <source>
        <dbReference type="ARBA" id="ARBA00022989"/>
    </source>
</evidence>
<gene>
    <name evidence="6" type="ORF">FAA86_16695</name>
</gene>
<comment type="caution">
    <text evidence="6">The sequence shown here is derived from an EMBL/GenBank/DDBJ whole genome shotgun (WGS) entry which is preliminary data.</text>
</comment>
<feature type="transmembrane region" description="Helical" evidence="5">
    <location>
        <begin position="27"/>
        <end position="51"/>
    </location>
</feature>
<evidence type="ECO:0000313" key="7">
    <source>
        <dbReference type="Proteomes" id="UP000307378"/>
    </source>
</evidence>
<dbReference type="RefSeq" id="WP_113462067.1">
    <property type="nucleotide sequence ID" value="NZ_STGU01000009.1"/>
</dbReference>
<evidence type="ECO:0000256" key="1">
    <source>
        <dbReference type="ARBA" id="ARBA00004141"/>
    </source>
</evidence>
<name>A0A4S8PW66_9HYPH</name>
<sequence>MTDPHYQPPTGSGGEGWFSPGRLNVQVVYCLYLVSFVVGLTGIVGLIMAYVNRGKGEPWVDTHYTYAIRTFWIGLLYALIAGLLMVAVIGVILIFAVAIWIVVRCVIGLQKASAGEPIARPTSWWI</sequence>
<dbReference type="AlphaFoldDB" id="A0A4S8PW66"/>
<dbReference type="Proteomes" id="UP000307378">
    <property type="component" value="Unassembled WGS sequence"/>
</dbReference>